<feature type="region of interest" description="Disordered" evidence="1">
    <location>
        <begin position="365"/>
        <end position="385"/>
    </location>
</feature>
<keyword evidence="5" id="KW-1185">Reference proteome</keyword>
<organism evidence="5">
    <name type="scientific">Naegleria gruberi</name>
    <name type="common">Amoeba</name>
    <dbReference type="NCBI Taxonomy" id="5762"/>
    <lineage>
        <taxon>Eukaryota</taxon>
        <taxon>Discoba</taxon>
        <taxon>Heterolobosea</taxon>
        <taxon>Tetramitia</taxon>
        <taxon>Eutetramitia</taxon>
        <taxon>Vahlkampfiidae</taxon>
        <taxon>Naegleria</taxon>
    </lineage>
</organism>
<accession>D2VMS8</accession>
<protein>
    <submittedName>
        <fullName evidence="4">Predicted protein</fullName>
    </submittedName>
</protein>
<name>D2VMS8_NAEGR</name>
<dbReference type="AlphaFoldDB" id="D2VMS8"/>
<evidence type="ECO:0000256" key="3">
    <source>
        <dbReference type="SAM" id="SignalP"/>
    </source>
</evidence>
<proteinExistence type="predicted"/>
<feature type="transmembrane region" description="Helical" evidence="2">
    <location>
        <begin position="261"/>
        <end position="287"/>
    </location>
</feature>
<feature type="chain" id="PRO_5003038607" evidence="3">
    <location>
        <begin position="28"/>
        <end position="429"/>
    </location>
</feature>
<reference evidence="4 5" key="1">
    <citation type="journal article" date="2010" name="Cell">
        <title>The genome of Naegleria gruberi illuminates early eukaryotic versatility.</title>
        <authorList>
            <person name="Fritz-Laylin L.K."/>
            <person name="Prochnik S.E."/>
            <person name="Ginger M.L."/>
            <person name="Dacks J.B."/>
            <person name="Carpenter M.L."/>
            <person name="Field M.C."/>
            <person name="Kuo A."/>
            <person name="Paredez A."/>
            <person name="Chapman J."/>
            <person name="Pham J."/>
            <person name="Shu S."/>
            <person name="Neupane R."/>
            <person name="Cipriano M."/>
            <person name="Mancuso J."/>
            <person name="Tu H."/>
            <person name="Salamov A."/>
            <person name="Lindquist E."/>
            <person name="Shapiro H."/>
            <person name="Lucas S."/>
            <person name="Grigoriev I.V."/>
            <person name="Cande W.Z."/>
            <person name="Fulton C."/>
            <person name="Rokhsar D.S."/>
            <person name="Dawson S.C."/>
        </authorList>
    </citation>
    <scope>NUCLEOTIDE SEQUENCE [LARGE SCALE GENOMIC DNA]</scope>
    <source>
        <strain evidence="4 5">NEG-M</strain>
    </source>
</reference>
<dbReference type="Proteomes" id="UP000006671">
    <property type="component" value="Unassembled WGS sequence"/>
</dbReference>
<keyword evidence="2" id="KW-0812">Transmembrane</keyword>
<evidence type="ECO:0000313" key="5">
    <source>
        <dbReference type="Proteomes" id="UP000006671"/>
    </source>
</evidence>
<evidence type="ECO:0000256" key="1">
    <source>
        <dbReference type="SAM" id="MobiDB-lite"/>
    </source>
</evidence>
<dbReference type="InParanoid" id="D2VMS8"/>
<sequence>MITNYSLLMGALLFTIILSGIASLVHAQQMVLSKSRCHAGPFTITFSSTIPISFGTSAKINDGYNTSSTFNSIVGYSKDETSFSFRVGKTSEMGDFFIFNSPHPFAISYTISMDFAMLNSETTTLKIPAFGHERLFTSNLVHTTTNSLTLTNLDSTRHHVKIAYTFAKSEKPNYQSFVLSTTETIPLTIPSQYTSSSNIPFYLYLQCQSSSECNMELKITHVSFTTQQNPTIDSSAPPEAASGTDMQSIFMDELLEAVPSVAYLIGSLIVGCIACACLTCCGVYCLAKRQKKKARVSCIDASTETSFRFVTAFDNKQGEGNNDATNCPTLAFVPCHSFNKSNVMMPSAATQVELPMAADVIMEQQHPQSYPTSLPPPYSSSSNLETLPTNEFSKGELPVEEQHPVVMYQTVNMYQDPKMSFDVDPNFKV</sequence>
<gene>
    <name evidence="4" type="ORF">NAEGRDRAFT_70246</name>
</gene>
<feature type="signal peptide" evidence="3">
    <location>
        <begin position="1"/>
        <end position="27"/>
    </location>
</feature>
<evidence type="ECO:0000313" key="4">
    <source>
        <dbReference type="EMBL" id="EFC41787.1"/>
    </source>
</evidence>
<keyword evidence="2" id="KW-1133">Transmembrane helix</keyword>
<dbReference type="RefSeq" id="XP_002674531.1">
    <property type="nucleotide sequence ID" value="XM_002674485.1"/>
</dbReference>
<evidence type="ECO:0000256" key="2">
    <source>
        <dbReference type="SAM" id="Phobius"/>
    </source>
</evidence>
<keyword evidence="2" id="KW-0472">Membrane</keyword>
<dbReference type="VEuPathDB" id="AmoebaDB:NAEGRDRAFT_70246"/>
<dbReference type="GeneID" id="8855712"/>
<keyword evidence="3" id="KW-0732">Signal</keyword>
<dbReference type="KEGG" id="ngr:NAEGRDRAFT_70246"/>
<dbReference type="EMBL" id="GG738883">
    <property type="protein sequence ID" value="EFC41787.1"/>
    <property type="molecule type" value="Genomic_DNA"/>
</dbReference>